<protein>
    <submittedName>
        <fullName evidence="1">Uncharacterized protein</fullName>
    </submittedName>
</protein>
<dbReference type="Proteomes" id="UP000008311">
    <property type="component" value="Unassembled WGS sequence"/>
</dbReference>
<sequence>MDSDKPNLPHHYQRISRLFSIPLEYSSKIASQQQPRPKECQRLVLYSNSSTLLTDL</sequence>
<organism evidence="1 2">
    <name type="scientific">Ricinus communis</name>
    <name type="common">Castor bean</name>
    <dbReference type="NCBI Taxonomy" id="3988"/>
    <lineage>
        <taxon>Eukaryota</taxon>
        <taxon>Viridiplantae</taxon>
        <taxon>Streptophyta</taxon>
        <taxon>Embryophyta</taxon>
        <taxon>Tracheophyta</taxon>
        <taxon>Spermatophyta</taxon>
        <taxon>Magnoliopsida</taxon>
        <taxon>eudicotyledons</taxon>
        <taxon>Gunneridae</taxon>
        <taxon>Pentapetalae</taxon>
        <taxon>rosids</taxon>
        <taxon>fabids</taxon>
        <taxon>Malpighiales</taxon>
        <taxon>Euphorbiaceae</taxon>
        <taxon>Acalyphoideae</taxon>
        <taxon>Acalypheae</taxon>
        <taxon>Ricinus</taxon>
    </lineage>
</organism>
<reference evidence="2" key="1">
    <citation type="journal article" date="2010" name="Nat. Biotechnol.">
        <title>Draft genome sequence of the oilseed species Ricinus communis.</title>
        <authorList>
            <person name="Chan A.P."/>
            <person name="Crabtree J."/>
            <person name="Zhao Q."/>
            <person name="Lorenzi H."/>
            <person name="Orvis J."/>
            <person name="Puiu D."/>
            <person name="Melake-Berhan A."/>
            <person name="Jones K.M."/>
            <person name="Redman J."/>
            <person name="Chen G."/>
            <person name="Cahoon E.B."/>
            <person name="Gedil M."/>
            <person name="Stanke M."/>
            <person name="Haas B.J."/>
            <person name="Wortman J.R."/>
            <person name="Fraser-Liggett C.M."/>
            <person name="Ravel J."/>
            <person name="Rabinowicz P.D."/>
        </authorList>
    </citation>
    <scope>NUCLEOTIDE SEQUENCE [LARGE SCALE GENOMIC DNA]</scope>
    <source>
        <strain evidence="2">cv. Hale</strain>
    </source>
</reference>
<dbReference type="InParanoid" id="B9RI34"/>
<name>B9RI34_RICCO</name>
<evidence type="ECO:0000313" key="2">
    <source>
        <dbReference type="Proteomes" id="UP000008311"/>
    </source>
</evidence>
<accession>B9RI34</accession>
<dbReference type="EMBL" id="EQ973781">
    <property type="protein sequence ID" value="EEF48806.1"/>
    <property type="molecule type" value="Genomic_DNA"/>
</dbReference>
<gene>
    <name evidence="1" type="ORF">RCOM_1575890</name>
</gene>
<keyword evidence="2" id="KW-1185">Reference proteome</keyword>
<proteinExistence type="predicted"/>
<evidence type="ECO:0000313" key="1">
    <source>
        <dbReference type="EMBL" id="EEF48806.1"/>
    </source>
</evidence>
<dbReference type="AlphaFoldDB" id="B9RI34"/>